<comment type="caution">
    <text evidence="1">The sequence shown here is derived from an EMBL/GenBank/DDBJ whole genome shotgun (WGS) entry which is preliminary data.</text>
</comment>
<dbReference type="EMBL" id="JAIVFQ010000067">
    <property type="protein sequence ID" value="MCC5603116.1"/>
    <property type="molecule type" value="Genomic_DNA"/>
</dbReference>
<dbReference type="PANTHER" id="PTHR34613:SF1">
    <property type="entry name" value="SLL6017 PROTEIN"/>
    <property type="match status" value="1"/>
</dbReference>
<gene>
    <name evidence="1" type="ORF">LC586_28960</name>
</gene>
<sequence>MLPFAALSQTNDQTRTLEEVAQVIEALNDTRIRSNVAASTAVLAGLVLNKDVIKRILQSDIMRESVIYQDILQEGLAQGLEQGIEQKAQEIAIKMINKGINLEIIVDVTGLTVEQVQRIYLIVLITK</sequence>
<protein>
    <recommendedName>
        <fullName evidence="3">Transposase</fullName>
    </recommendedName>
</protein>
<organism evidence="1 2">
    <name type="scientific">Nostoc favosum CHAB5714</name>
    <dbReference type="NCBI Taxonomy" id="2780399"/>
    <lineage>
        <taxon>Bacteria</taxon>
        <taxon>Bacillati</taxon>
        <taxon>Cyanobacteriota</taxon>
        <taxon>Cyanophyceae</taxon>
        <taxon>Nostocales</taxon>
        <taxon>Nostocaceae</taxon>
        <taxon>Nostoc</taxon>
        <taxon>Nostoc favosum</taxon>
    </lineage>
</organism>
<dbReference type="PANTHER" id="PTHR34613">
    <property type="entry name" value="SLL0800 PROTEIN"/>
    <property type="match status" value="1"/>
</dbReference>
<proteinExistence type="predicted"/>
<name>A0ABS8IGS9_9NOSO</name>
<evidence type="ECO:0008006" key="3">
    <source>
        <dbReference type="Google" id="ProtNLM"/>
    </source>
</evidence>
<evidence type="ECO:0000313" key="2">
    <source>
        <dbReference type="Proteomes" id="UP001199525"/>
    </source>
</evidence>
<reference evidence="1 2" key="1">
    <citation type="journal article" date="2021" name="Microorganisms">
        <title>Genome Evolution of Filamentous Cyanobacterium Nostoc Species: From Facultative Symbiosis to Free Living.</title>
        <authorList>
            <person name="Huo D."/>
            <person name="Li H."/>
            <person name="Cai F."/>
            <person name="Guo X."/>
            <person name="Qiao Z."/>
            <person name="Wang W."/>
            <person name="Yu G."/>
            <person name="Li R."/>
        </authorList>
    </citation>
    <scope>NUCLEOTIDE SEQUENCE [LARGE SCALE GENOMIC DNA]</scope>
    <source>
        <strain evidence="1 2">CHAB 5714</strain>
    </source>
</reference>
<accession>A0ABS8IGS9</accession>
<evidence type="ECO:0000313" key="1">
    <source>
        <dbReference type="EMBL" id="MCC5603116.1"/>
    </source>
</evidence>
<keyword evidence="2" id="KW-1185">Reference proteome</keyword>
<dbReference type="Proteomes" id="UP001199525">
    <property type="component" value="Unassembled WGS sequence"/>
</dbReference>
<dbReference type="RefSeq" id="WP_229488642.1">
    <property type="nucleotide sequence ID" value="NZ_JAIVFQ010000067.1"/>
</dbReference>